<keyword evidence="3" id="KW-1185">Reference proteome</keyword>
<sequence length="164" mass="17717">MTAGERDTAPQIRAERKHADASAKRADELAASHDGLAAAAEGAQAALLALVDAVRDHNGLVHQHAGEMAAQGLTPILDGHASSSPRDGVVHLRGEWWRPYDLGEVLRRLHERVYCTRVEPRNRHLIHRTGATNAQVAASALLAKIPVPSPEPSALLNPRKENRP</sequence>
<accession>A0ABW1P5J7</accession>
<dbReference type="RefSeq" id="WP_380636889.1">
    <property type="nucleotide sequence ID" value="NZ_JBHSQO010000013.1"/>
</dbReference>
<evidence type="ECO:0000313" key="2">
    <source>
        <dbReference type="EMBL" id="MFC6090721.1"/>
    </source>
</evidence>
<evidence type="ECO:0000256" key="1">
    <source>
        <dbReference type="SAM" id="MobiDB-lite"/>
    </source>
</evidence>
<feature type="region of interest" description="Disordered" evidence="1">
    <location>
        <begin position="1"/>
        <end position="26"/>
    </location>
</feature>
<dbReference type="EMBL" id="JBHSQO010000013">
    <property type="protein sequence ID" value="MFC6090721.1"/>
    <property type="molecule type" value="Genomic_DNA"/>
</dbReference>
<proteinExistence type="predicted"/>
<gene>
    <name evidence="2" type="ORF">ACFP3R_15680</name>
</gene>
<organism evidence="2 3">
    <name type="scientific">Saccharothrix lopnurensis</name>
    <dbReference type="NCBI Taxonomy" id="1670621"/>
    <lineage>
        <taxon>Bacteria</taxon>
        <taxon>Bacillati</taxon>
        <taxon>Actinomycetota</taxon>
        <taxon>Actinomycetes</taxon>
        <taxon>Pseudonocardiales</taxon>
        <taxon>Pseudonocardiaceae</taxon>
        <taxon>Saccharothrix</taxon>
    </lineage>
</organism>
<evidence type="ECO:0000313" key="3">
    <source>
        <dbReference type="Proteomes" id="UP001596220"/>
    </source>
</evidence>
<dbReference type="Proteomes" id="UP001596220">
    <property type="component" value="Unassembled WGS sequence"/>
</dbReference>
<comment type="caution">
    <text evidence="2">The sequence shown here is derived from an EMBL/GenBank/DDBJ whole genome shotgun (WGS) entry which is preliminary data.</text>
</comment>
<name>A0ABW1P5J7_9PSEU</name>
<protein>
    <submittedName>
        <fullName evidence="2">Uncharacterized protein</fullName>
    </submittedName>
</protein>
<reference evidence="3" key="1">
    <citation type="journal article" date="2019" name="Int. J. Syst. Evol. Microbiol.">
        <title>The Global Catalogue of Microorganisms (GCM) 10K type strain sequencing project: providing services to taxonomists for standard genome sequencing and annotation.</title>
        <authorList>
            <consortium name="The Broad Institute Genomics Platform"/>
            <consortium name="The Broad Institute Genome Sequencing Center for Infectious Disease"/>
            <person name="Wu L."/>
            <person name="Ma J."/>
        </authorList>
    </citation>
    <scope>NUCLEOTIDE SEQUENCE [LARGE SCALE GENOMIC DNA]</scope>
    <source>
        <strain evidence="3">CGMCC 4.7246</strain>
    </source>
</reference>